<dbReference type="InterPro" id="IPR020069">
    <property type="entry name" value="Ribosomal_bL9_C"/>
</dbReference>
<dbReference type="HAMAP" id="MF_00503">
    <property type="entry name" value="Ribosomal_bL9"/>
    <property type="match status" value="1"/>
</dbReference>
<dbReference type="InterPro" id="IPR009027">
    <property type="entry name" value="Ribosomal_bL9/RNase_H1_N"/>
</dbReference>
<proteinExistence type="inferred from homology"/>
<dbReference type="InterPro" id="IPR036791">
    <property type="entry name" value="Ribosomal_bL9_C_sf"/>
</dbReference>
<dbReference type="FunFam" id="3.40.5.10:FF:000003">
    <property type="entry name" value="50S ribosomal protein L9"/>
    <property type="match status" value="1"/>
</dbReference>
<dbReference type="InterPro" id="IPR000244">
    <property type="entry name" value="Ribosomal_bL9"/>
</dbReference>
<dbReference type="SUPFAM" id="SSF55653">
    <property type="entry name" value="Ribosomal protein L9 C-domain"/>
    <property type="match status" value="1"/>
</dbReference>
<dbReference type="GO" id="GO:0019843">
    <property type="term" value="F:rRNA binding"/>
    <property type="evidence" value="ECO:0007669"/>
    <property type="project" value="UniProtKB-UniRule"/>
</dbReference>
<dbReference type="EMBL" id="JASNVH010000014">
    <property type="protein sequence ID" value="MDK4307652.1"/>
    <property type="molecule type" value="Genomic_DNA"/>
</dbReference>
<evidence type="ECO:0000256" key="6">
    <source>
        <dbReference type="ARBA" id="ARBA00035292"/>
    </source>
</evidence>
<dbReference type="Gene3D" id="3.40.5.10">
    <property type="entry name" value="Ribosomal protein L9, N-terminal domain"/>
    <property type="match status" value="1"/>
</dbReference>
<comment type="caution">
    <text evidence="9">The sequence shown here is derived from an EMBL/GenBank/DDBJ whole genome shotgun (WGS) entry which is preliminary data.</text>
</comment>
<dbReference type="GO" id="GO:0003735">
    <property type="term" value="F:structural constituent of ribosome"/>
    <property type="evidence" value="ECO:0007669"/>
    <property type="project" value="InterPro"/>
</dbReference>
<organism evidence="9 10">
    <name type="scientific">Corynebacterium pseudodiphtheriticum</name>
    <dbReference type="NCBI Taxonomy" id="37637"/>
    <lineage>
        <taxon>Bacteria</taxon>
        <taxon>Bacillati</taxon>
        <taxon>Actinomycetota</taxon>
        <taxon>Actinomycetes</taxon>
        <taxon>Mycobacteriales</taxon>
        <taxon>Corynebacteriaceae</taxon>
        <taxon>Corynebacterium</taxon>
    </lineage>
</organism>
<protein>
    <recommendedName>
        <fullName evidence="6 7">Large ribosomal subunit protein bL9</fullName>
    </recommendedName>
</protein>
<evidence type="ECO:0000256" key="7">
    <source>
        <dbReference type="HAMAP-Rule" id="MF_00503"/>
    </source>
</evidence>
<evidence type="ECO:0000256" key="3">
    <source>
        <dbReference type="ARBA" id="ARBA00022884"/>
    </source>
</evidence>
<name>A0AAP4BRR0_9CORY</name>
<reference evidence="9" key="1">
    <citation type="submission" date="2023-05" db="EMBL/GenBank/DDBJ databases">
        <title>Metabolic capabilities are highly conserved among human nasal-associated Corynebacterium species in pangenomic analyses.</title>
        <authorList>
            <person name="Tran T.H."/>
            <person name="Roberts A.Q."/>
            <person name="Escapa I.F."/>
            <person name="Gao W."/>
            <person name="Conlan S."/>
            <person name="Kong H."/>
            <person name="Segre J.A."/>
            <person name="Kelly M.S."/>
            <person name="Lemon K.P."/>
        </authorList>
    </citation>
    <scope>NUCLEOTIDE SEQUENCE</scope>
    <source>
        <strain evidence="9">KPL2773</strain>
    </source>
</reference>
<evidence type="ECO:0000256" key="1">
    <source>
        <dbReference type="ARBA" id="ARBA00010605"/>
    </source>
</evidence>
<evidence type="ECO:0000313" key="9">
    <source>
        <dbReference type="EMBL" id="MDK4307652.1"/>
    </source>
</evidence>
<comment type="function">
    <text evidence="7">Binds to the 23S rRNA.</text>
</comment>
<dbReference type="Pfam" id="PF03948">
    <property type="entry name" value="Ribosomal_L9_C"/>
    <property type="match status" value="1"/>
</dbReference>
<dbReference type="InterPro" id="IPR020594">
    <property type="entry name" value="Ribosomal_bL9_bac/chp"/>
</dbReference>
<evidence type="ECO:0000313" key="10">
    <source>
        <dbReference type="Proteomes" id="UP001224412"/>
    </source>
</evidence>
<evidence type="ECO:0000259" key="8">
    <source>
        <dbReference type="PROSITE" id="PS00651"/>
    </source>
</evidence>
<dbReference type="GO" id="GO:1990904">
    <property type="term" value="C:ribonucleoprotein complex"/>
    <property type="evidence" value="ECO:0007669"/>
    <property type="project" value="UniProtKB-KW"/>
</dbReference>
<dbReference type="GeneID" id="42781900"/>
<dbReference type="InterPro" id="IPR036935">
    <property type="entry name" value="Ribosomal_bL9_N_sf"/>
</dbReference>
<dbReference type="Proteomes" id="UP001224412">
    <property type="component" value="Unassembled WGS sequence"/>
</dbReference>
<gene>
    <name evidence="7 9" type="primary">rplI</name>
    <name evidence="9" type="ORF">QPX42_08885</name>
</gene>
<evidence type="ECO:0000256" key="2">
    <source>
        <dbReference type="ARBA" id="ARBA00022730"/>
    </source>
</evidence>
<feature type="domain" description="Ribosomal protein L9" evidence="8">
    <location>
        <begin position="13"/>
        <end position="40"/>
    </location>
</feature>
<dbReference type="AlphaFoldDB" id="A0AAP4BRR0"/>
<keyword evidence="4 7" id="KW-0689">Ribosomal protein</keyword>
<dbReference type="NCBIfam" id="TIGR00158">
    <property type="entry name" value="L9"/>
    <property type="match status" value="1"/>
</dbReference>
<dbReference type="PANTHER" id="PTHR21368">
    <property type="entry name" value="50S RIBOSOMAL PROTEIN L9"/>
    <property type="match status" value="1"/>
</dbReference>
<keyword evidence="5 7" id="KW-0687">Ribonucleoprotein</keyword>
<keyword evidence="2 7" id="KW-0699">rRNA-binding</keyword>
<keyword evidence="3 7" id="KW-0694">RNA-binding</keyword>
<dbReference type="PROSITE" id="PS00651">
    <property type="entry name" value="RIBOSOMAL_L9"/>
    <property type="match status" value="1"/>
</dbReference>
<evidence type="ECO:0000256" key="5">
    <source>
        <dbReference type="ARBA" id="ARBA00023274"/>
    </source>
</evidence>
<dbReference type="SUPFAM" id="SSF55658">
    <property type="entry name" value="L9 N-domain-like"/>
    <property type="match status" value="1"/>
</dbReference>
<dbReference type="GO" id="GO:0006412">
    <property type="term" value="P:translation"/>
    <property type="evidence" value="ECO:0007669"/>
    <property type="project" value="UniProtKB-UniRule"/>
</dbReference>
<dbReference type="RefSeq" id="WP_021353272.1">
    <property type="nucleotide sequence ID" value="NZ_CP051667.1"/>
</dbReference>
<accession>A0AAP4BRR0</accession>
<dbReference type="Pfam" id="PF01281">
    <property type="entry name" value="Ribosomal_L9_N"/>
    <property type="match status" value="1"/>
</dbReference>
<dbReference type="Gene3D" id="3.10.430.100">
    <property type="entry name" value="Ribosomal protein L9, C-terminal domain"/>
    <property type="match status" value="1"/>
</dbReference>
<dbReference type="InterPro" id="IPR020070">
    <property type="entry name" value="Ribosomal_bL9_N"/>
</dbReference>
<comment type="similarity">
    <text evidence="1 7">Belongs to the bacterial ribosomal protein bL9 family.</text>
</comment>
<dbReference type="GO" id="GO:0005840">
    <property type="term" value="C:ribosome"/>
    <property type="evidence" value="ECO:0007669"/>
    <property type="project" value="UniProtKB-KW"/>
</dbReference>
<evidence type="ECO:0000256" key="4">
    <source>
        <dbReference type="ARBA" id="ARBA00022980"/>
    </source>
</evidence>
<sequence>MKLILTAAVENLGAAGEVVEVKNGYGRNYLLPRGLAIPATAGAEKNIEGIRRAQQQREIRDLDHAVEVREALDKLSLNDVVVKVKTSSKGKLFGSVTAEDVAEAVAKAGGPKLDKRIINLPKALVKKTGNYQAEVELHSDIKGKINFSVVSAS</sequence>